<dbReference type="PROSITE" id="PS51138">
    <property type="entry name" value="ENT"/>
    <property type="match status" value="1"/>
</dbReference>
<keyword evidence="2" id="KW-0539">Nucleus</keyword>
<comment type="caution">
    <text evidence="5">The sequence shown here is derived from an EMBL/GenBank/DDBJ whole genome shotgun (WGS) entry which is preliminary data.</text>
</comment>
<dbReference type="EMBL" id="CAMGYJ010000005">
    <property type="protein sequence ID" value="CAI0416740.1"/>
    <property type="molecule type" value="Genomic_DNA"/>
</dbReference>
<proteinExistence type="predicted"/>
<dbReference type="InterPro" id="IPR036142">
    <property type="entry name" value="ENT_dom-like_sf"/>
</dbReference>
<dbReference type="Pfam" id="PF03735">
    <property type="entry name" value="ENT"/>
    <property type="match status" value="1"/>
</dbReference>
<reference evidence="5" key="1">
    <citation type="submission" date="2022-08" db="EMBL/GenBank/DDBJ databases">
        <authorList>
            <person name="Gutierrez-Valencia J."/>
        </authorList>
    </citation>
    <scope>NUCLEOTIDE SEQUENCE</scope>
</reference>
<protein>
    <recommendedName>
        <fullName evidence="3">ENT domain-containing protein</fullName>
    </recommendedName>
</protein>
<evidence type="ECO:0000259" key="3">
    <source>
        <dbReference type="PROSITE" id="PS51138"/>
    </source>
</evidence>
<evidence type="ECO:0000313" key="5">
    <source>
        <dbReference type="EMBL" id="CAI0416740.1"/>
    </source>
</evidence>
<dbReference type="PANTHER" id="PTHR31917:SF146">
    <property type="entry name" value="PLANT TUDOR-LIKE RNA-BINDING PROTEIN-RELATED"/>
    <property type="match status" value="1"/>
</dbReference>
<sequence length="396" mass="44350">MRFKKGSKVEVLGKEEGVWRLGEITSGNGHTYSVKYDVSMFASGEDVEEMVPRKAIRPYPPYVDYLDSWSVGDVVEVYVNLSWRTAVVMEVMDGNYYLIQLTGSARELQANKINIRVPQLWQDGQWFVIGKGNSSCEDVNSTNASTLSCYQKPSQRMKQVGASRKLQEGSNYLYTENNTGFQESCVVSARTLKRASPFWSSDFEAYDASLHKRRAFRKEEQLQGAVKGYQTSSLKKVDTVAYPEQCMGEIDMHVSPNNQSGCARRVEYSDSADDACSVGSCSVISMNPSKLLSCAMAGNSAGNDSLSSDAESHYYHGDEEEDNFPHPLEDVTARIHRLELHAYRSTLEALYASGPLSWEQEELLTDLRMSLNISHDEHSVEIRNLISTSSGGHSRW</sequence>
<evidence type="ECO:0000313" key="4">
    <source>
        <dbReference type="EMBL" id="CAI0415005.1"/>
    </source>
</evidence>
<gene>
    <name evidence="4" type="ORF">LITE_LOCUS16473</name>
    <name evidence="5" type="ORF">LITE_LOCUS17093</name>
</gene>
<evidence type="ECO:0000256" key="1">
    <source>
        <dbReference type="ARBA" id="ARBA00004123"/>
    </source>
</evidence>
<dbReference type="Pfam" id="PF05641">
    <property type="entry name" value="Agenet"/>
    <property type="match status" value="1"/>
</dbReference>
<dbReference type="EMBL" id="CAMGYJ010000005">
    <property type="protein sequence ID" value="CAI0415005.1"/>
    <property type="molecule type" value="Genomic_DNA"/>
</dbReference>
<dbReference type="InterPro" id="IPR008395">
    <property type="entry name" value="Agenet-like_dom"/>
</dbReference>
<dbReference type="SMART" id="SM00743">
    <property type="entry name" value="Agenet"/>
    <property type="match status" value="2"/>
</dbReference>
<dbReference type="GO" id="GO:0005634">
    <property type="term" value="C:nucleus"/>
    <property type="evidence" value="ECO:0007669"/>
    <property type="project" value="UniProtKB-SubCell"/>
</dbReference>
<organism evidence="5 6">
    <name type="scientific">Linum tenue</name>
    <dbReference type="NCBI Taxonomy" id="586396"/>
    <lineage>
        <taxon>Eukaryota</taxon>
        <taxon>Viridiplantae</taxon>
        <taxon>Streptophyta</taxon>
        <taxon>Embryophyta</taxon>
        <taxon>Tracheophyta</taxon>
        <taxon>Spermatophyta</taxon>
        <taxon>Magnoliopsida</taxon>
        <taxon>eudicotyledons</taxon>
        <taxon>Gunneridae</taxon>
        <taxon>Pentapetalae</taxon>
        <taxon>rosids</taxon>
        <taxon>fabids</taxon>
        <taxon>Malpighiales</taxon>
        <taxon>Linaceae</taxon>
        <taxon>Linum</taxon>
    </lineage>
</organism>
<dbReference type="SMART" id="SM01191">
    <property type="entry name" value="ENT"/>
    <property type="match status" value="1"/>
</dbReference>
<dbReference type="SUPFAM" id="SSF158639">
    <property type="entry name" value="ENT-like"/>
    <property type="match status" value="1"/>
</dbReference>
<dbReference type="AlphaFoldDB" id="A0AAV0K4J5"/>
<evidence type="ECO:0000256" key="2">
    <source>
        <dbReference type="ARBA" id="ARBA00023242"/>
    </source>
</evidence>
<name>A0AAV0K4J5_9ROSI</name>
<dbReference type="InterPro" id="IPR014002">
    <property type="entry name" value="Agenet_dom_plant"/>
</dbReference>
<accession>A0AAV0K4J5</accession>
<feature type="domain" description="ENT" evidence="3">
    <location>
        <begin position="331"/>
        <end position="396"/>
    </location>
</feature>
<dbReference type="PANTHER" id="PTHR31917">
    <property type="entry name" value="AGENET DOMAIN-CONTAINING PROTEIN-RELATED"/>
    <property type="match status" value="1"/>
</dbReference>
<dbReference type="Proteomes" id="UP001154282">
    <property type="component" value="Unassembled WGS sequence"/>
</dbReference>
<keyword evidence="6" id="KW-1185">Reference proteome</keyword>
<dbReference type="Gene3D" id="1.10.1240.40">
    <property type="entry name" value="ENT domain"/>
    <property type="match status" value="1"/>
</dbReference>
<evidence type="ECO:0000313" key="6">
    <source>
        <dbReference type="Proteomes" id="UP001154282"/>
    </source>
</evidence>
<comment type="subcellular location">
    <subcellularLocation>
        <location evidence="1">Nucleus</location>
    </subcellularLocation>
</comment>
<dbReference type="InterPro" id="IPR005491">
    <property type="entry name" value="ENT_dom"/>
</dbReference>